<protein>
    <recommendedName>
        <fullName evidence="4">Glycosyltransferase subfamily 4-like N-terminal domain-containing protein</fullName>
    </recommendedName>
</protein>
<proteinExistence type="predicted"/>
<dbReference type="Pfam" id="PF00534">
    <property type="entry name" value="Glycos_transf_1"/>
    <property type="match status" value="1"/>
</dbReference>
<evidence type="ECO:0000259" key="1">
    <source>
        <dbReference type="Pfam" id="PF00534"/>
    </source>
</evidence>
<reference evidence="3" key="1">
    <citation type="journal article" date="2014" name="Front. Microbiol.">
        <title>High frequency of phylogenetically diverse reductive dehalogenase-homologous genes in deep subseafloor sedimentary metagenomes.</title>
        <authorList>
            <person name="Kawai M."/>
            <person name="Futagami T."/>
            <person name="Toyoda A."/>
            <person name="Takaki Y."/>
            <person name="Nishi S."/>
            <person name="Hori S."/>
            <person name="Arai W."/>
            <person name="Tsubouchi T."/>
            <person name="Morono Y."/>
            <person name="Uchiyama I."/>
            <person name="Ito T."/>
            <person name="Fujiyama A."/>
            <person name="Inagaki F."/>
            <person name="Takami H."/>
        </authorList>
    </citation>
    <scope>NUCLEOTIDE SEQUENCE</scope>
    <source>
        <strain evidence="3">Expedition CK06-06</strain>
    </source>
</reference>
<accession>X1IAP0</accession>
<dbReference type="InterPro" id="IPR028098">
    <property type="entry name" value="Glyco_trans_4-like_N"/>
</dbReference>
<feature type="non-terminal residue" evidence="3">
    <location>
        <position position="288"/>
    </location>
</feature>
<dbReference type="EMBL" id="BARU01019601">
    <property type="protein sequence ID" value="GAH54638.1"/>
    <property type="molecule type" value="Genomic_DNA"/>
</dbReference>
<dbReference type="Gene3D" id="3.40.50.2000">
    <property type="entry name" value="Glycogen Phosphorylase B"/>
    <property type="match status" value="2"/>
</dbReference>
<feature type="domain" description="Glycosyl transferase family 1" evidence="1">
    <location>
        <begin position="165"/>
        <end position="286"/>
    </location>
</feature>
<comment type="caution">
    <text evidence="3">The sequence shown here is derived from an EMBL/GenBank/DDBJ whole genome shotgun (WGS) entry which is preliminary data.</text>
</comment>
<dbReference type="PANTHER" id="PTHR45947">
    <property type="entry name" value="SULFOQUINOVOSYL TRANSFERASE SQD2"/>
    <property type="match status" value="1"/>
</dbReference>
<dbReference type="AlphaFoldDB" id="X1IAP0"/>
<dbReference type="SUPFAM" id="SSF53756">
    <property type="entry name" value="UDP-Glycosyltransferase/glycogen phosphorylase"/>
    <property type="match status" value="1"/>
</dbReference>
<feature type="domain" description="Glycosyltransferase subfamily 4-like N-terminal" evidence="2">
    <location>
        <begin position="41"/>
        <end position="155"/>
    </location>
</feature>
<dbReference type="GO" id="GO:0016757">
    <property type="term" value="F:glycosyltransferase activity"/>
    <property type="evidence" value="ECO:0007669"/>
    <property type="project" value="InterPro"/>
</dbReference>
<feature type="non-terminal residue" evidence="3">
    <location>
        <position position="1"/>
    </location>
</feature>
<evidence type="ECO:0000259" key="2">
    <source>
        <dbReference type="Pfam" id="PF13439"/>
    </source>
</evidence>
<name>X1IAP0_9ZZZZ</name>
<evidence type="ECO:0008006" key="4">
    <source>
        <dbReference type="Google" id="ProtNLM"/>
    </source>
</evidence>
<gene>
    <name evidence="3" type="ORF">S03H2_32266</name>
</gene>
<evidence type="ECO:0000313" key="3">
    <source>
        <dbReference type="EMBL" id="GAH54638.1"/>
    </source>
</evidence>
<organism evidence="3">
    <name type="scientific">marine sediment metagenome</name>
    <dbReference type="NCBI Taxonomy" id="412755"/>
    <lineage>
        <taxon>unclassified sequences</taxon>
        <taxon>metagenomes</taxon>
        <taxon>ecological metagenomes</taxon>
    </lineage>
</organism>
<dbReference type="PANTHER" id="PTHR45947:SF3">
    <property type="entry name" value="SULFOQUINOVOSYL TRANSFERASE SQD2"/>
    <property type="match status" value="1"/>
</dbReference>
<dbReference type="InterPro" id="IPR050194">
    <property type="entry name" value="Glycosyltransferase_grp1"/>
</dbReference>
<dbReference type="Pfam" id="PF13439">
    <property type="entry name" value="Glyco_transf_4"/>
    <property type="match status" value="1"/>
</dbReference>
<dbReference type="InterPro" id="IPR001296">
    <property type="entry name" value="Glyco_trans_1"/>
</dbReference>
<sequence length="288" mass="32538">TTDVYNKNLRFSGKTNEIIDVSGIKVCYFKNVSNYLAYNLNGYLPIGFRKAVRQNLKDFDIVHLHEYYTYQNVMAAKYCRKYNIPYVLSAHGSILPSKERGRRILKKTFIHFFGHSILKDARRVIALTQREKKQYIEAGVARSKIRIIPNAISLSEFKDLPKKGTFKQKYSIRSDEKIVLFVGRIHKIKGLGLLIKVFSSLVKDMNDIKLVIVGPDAGDLSRVKRSIASKKIEEKVLITGLLSGREKLSAYVDADVFVLSSYSEVFSMSVLEACATGTPVVITSLGNL</sequence>